<dbReference type="SMART" id="SM00388">
    <property type="entry name" value="HisKA"/>
    <property type="match status" value="1"/>
</dbReference>
<evidence type="ECO:0000313" key="14">
    <source>
        <dbReference type="Proteomes" id="UP000076574"/>
    </source>
</evidence>
<feature type="domain" description="Histidine kinase" evidence="11">
    <location>
        <begin position="241"/>
        <end position="453"/>
    </location>
</feature>
<comment type="subcellular location">
    <subcellularLocation>
        <location evidence="2">Membrane</location>
    </subcellularLocation>
</comment>
<feature type="domain" description="HAMP" evidence="12">
    <location>
        <begin position="180"/>
        <end position="233"/>
    </location>
</feature>
<dbReference type="PROSITE" id="PS50109">
    <property type="entry name" value="HIS_KIN"/>
    <property type="match status" value="1"/>
</dbReference>
<evidence type="ECO:0000256" key="7">
    <source>
        <dbReference type="ARBA" id="ARBA00022777"/>
    </source>
</evidence>
<keyword evidence="8 10" id="KW-1133">Transmembrane helix</keyword>
<dbReference type="PROSITE" id="PS50885">
    <property type="entry name" value="HAMP"/>
    <property type="match status" value="1"/>
</dbReference>
<gene>
    <name evidence="13" type="ORF">A4A58_15090</name>
</gene>
<keyword evidence="4" id="KW-0597">Phosphoprotein</keyword>
<organism evidence="13 14">
    <name type="scientific">Tardiphaga robiniae</name>
    <dbReference type="NCBI Taxonomy" id="943830"/>
    <lineage>
        <taxon>Bacteria</taxon>
        <taxon>Pseudomonadati</taxon>
        <taxon>Pseudomonadota</taxon>
        <taxon>Alphaproteobacteria</taxon>
        <taxon>Hyphomicrobiales</taxon>
        <taxon>Nitrobacteraceae</taxon>
        <taxon>Tardiphaga</taxon>
    </lineage>
</organism>
<dbReference type="OrthoDB" id="9815202at2"/>
<evidence type="ECO:0000256" key="8">
    <source>
        <dbReference type="ARBA" id="ARBA00022989"/>
    </source>
</evidence>
<dbReference type="CDD" id="cd00082">
    <property type="entry name" value="HisKA"/>
    <property type="match status" value="1"/>
</dbReference>
<dbReference type="Pfam" id="PF00512">
    <property type="entry name" value="HisKA"/>
    <property type="match status" value="1"/>
</dbReference>
<dbReference type="Gene3D" id="6.10.340.10">
    <property type="match status" value="1"/>
</dbReference>
<keyword evidence="9" id="KW-0902">Two-component regulatory system</keyword>
<dbReference type="InterPro" id="IPR003661">
    <property type="entry name" value="HisK_dim/P_dom"/>
</dbReference>
<evidence type="ECO:0000256" key="1">
    <source>
        <dbReference type="ARBA" id="ARBA00000085"/>
    </source>
</evidence>
<dbReference type="Pfam" id="PF02518">
    <property type="entry name" value="HATPase_c"/>
    <property type="match status" value="1"/>
</dbReference>
<protein>
    <recommendedName>
        <fullName evidence="3">histidine kinase</fullName>
        <ecNumber evidence="3">2.7.13.3</ecNumber>
    </recommendedName>
</protein>
<dbReference type="InterPro" id="IPR036890">
    <property type="entry name" value="HATPase_C_sf"/>
</dbReference>
<dbReference type="PANTHER" id="PTHR45436:SF8">
    <property type="entry name" value="HISTIDINE KINASE"/>
    <property type="match status" value="1"/>
</dbReference>
<dbReference type="SUPFAM" id="SSF55874">
    <property type="entry name" value="ATPase domain of HSP90 chaperone/DNA topoisomerase II/histidine kinase"/>
    <property type="match status" value="1"/>
</dbReference>
<evidence type="ECO:0000256" key="6">
    <source>
        <dbReference type="ARBA" id="ARBA00022692"/>
    </source>
</evidence>
<reference evidence="13 14" key="1">
    <citation type="submission" date="2016-03" db="EMBL/GenBank/DDBJ databases">
        <title>Microsymbionts genomes from the relict species Vavilovia formosa (Stev.) Fed.</title>
        <authorList>
            <person name="Kopat V."/>
            <person name="Chirak E."/>
            <person name="Kimeklis A."/>
            <person name="Andronov E."/>
        </authorList>
    </citation>
    <scope>NUCLEOTIDE SEQUENCE [LARGE SCALE GENOMIC DNA]</scope>
    <source>
        <strain evidence="13 14">Vaf07</strain>
    </source>
</reference>
<dbReference type="AlphaFoldDB" id="A0A163XMI7"/>
<dbReference type="Proteomes" id="UP000076574">
    <property type="component" value="Unassembled WGS sequence"/>
</dbReference>
<dbReference type="STRING" id="943830.A4A58_15090"/>
<feature type="transmembrane region" description="Helical" evidence="10">
    <location>
        <begin position="12"/>
        <end position="35"/>
    </location>
</feature>
<sequence>MNLAEFASSSTFRAATVAAVALSLFVLVLFGFIYWKTDRLLVTRSDHVIALQLQTVAALPNERRLDALHLQLSQDSRDVHFIGLFRADGSRVAGNLERPPATLRLDATVQTVEIIRQRPAGPEQITVQAIGQQLPDGEILVIGRYVDEAIQLLMVVSQALALGLIPALLLCLALGALLSLRAERRISGVNERIQRIVAGSLHERLPVNRGRDPFTQLAGMVNSMLDEIETLIHAIAGVGNDIAHDLRTPLTRARLALERGRNNARTLPELRSVVDKAIASMDQSLAIAAALLRLAEIENSRRSTGFGKVALEELLHEVRDLYAPIAEDKGITLRTDIVHAPIVEGDRDLLMEAVANLVDNAVKFTPRGGQVQITTVSGDGESILRITDTGAGISEHERSAVLRRFYRSDAFRKTPGLGLGLTLVATIAKLHGFRLTIFSGEGCVIEIGFPDASEIKV</sequence>
<dbReference type="RefSeq" id="WP_068737082.1">
    <property type="nucleotide sequence ID" value="NZ_LVYV01000053.1"/>
</dbReference>
<accession>A0A163XMI7</accession>
<evidence type="ECO:0000256" key="3">
    <source>
        <dbReference type="ARBA" id="ARBA00012438"/>
    </source>
</evidence>
<dbReference type="EC" id="2.7.13.3" evidence="3"/>
<dbReference type="CDD" id="cd06225">
    <property type="entry name" value="HAMP"/>
    <property type="match status" value="1"/>
</dbReference>
<dbReference type="Pfam" id="PF00672">
    <property type="entry name" value="HAMP"/>
    <property type="match status" value="1"/>
</dbReference>
<dbReference type="SUPFAM" id="SSF47384">
    <property type="entry name" value="Homodimeric domain of signal transducing histidine kinase"/>
    <property type="match status" value="1"/>
</dbReference>
<dbReference type="Gene3D" id="1.10.287.130">
    <property type="match status" value="1"/>
</dbReference>
<evidence type="ECO:0000256" key="9">
    <source>
        <dbReference type="ARBA" id="ARBA00023012"/>
    </source>
</evidence>
<proteinExistence type="predicted"/>
<dbReference type="SMART" id="SM00304">
    <property type="entry name" value="HAMP"/>
    <property type="match status" value="1"/>
</dbReference>
<dbReference type="PANTHER" id="PTHR45436">
    <property type="entry name" value="SENSOR HISTIDINE KINASE YKOH"/>
    <property type="match status" value="1"/>
</dbReference>
<evidence type="ECO:0000256" key="4">
    <source>
        <dbReference type="ARBA" id="ARBA00022553"/>
    </source>
</evidence>
<dbReference type="InterPro" id="IPR050428">
    <property type="entry name" value="TCS_sensor_his_kinase"/>
</dbReference>
<evidence type="ECO:0000259" key="11">
    <source>
        <dbReference type="PROSITE" id="PS50109"/>
    </source>
</evidence>
<dbReference type="InterPro" id="IPR003594">
    <property type="entry name" value="HATPase_dom"/>
</dbReference>
<keyword evidence="5" id="KW-0808">Transferase</keyword>
<comment type="catalytic activity">
    <reaction evidence="1">
        <text>ATP + protein L-histidine = ADP + protein N-phospho-L-histidine.</text>
        <dbReference type="EC" id="2.7.13.3"/>
    </reaction>
</comment>
<dbReference type="GO" id="GO:0005886">
    <property type="term" value="C:plasma membrane"/>
    <property type="evidence" value="ECO:0007669"/>
    <property type="project" value="TreeGrafter"/>
</dbReference>
<dbReference type="Gene3D" id="3.30.565.10">
    <property type="entry name" value="Histidine kinase-like ATPase, C-terminal domain"/>
    <property type="match status" value="1"/>
</dbReference>
<name>A0A163XMI7_9BRAD</name>
<keyword evidence="6 10" id="KW-0812">Transmembrane</keyword>
<keyword evidence="10" id="KW-0472">Membrane</keyword>
<dbReference type="InterPro" id="IPR003660">
    <property type="entry name" value="HAMP_dom"/>
</dbReference>
<dbReference type="InterPro" id="IPR005467">
    <property type="entry name" value="His_kinase_dom"/>
</dbReference>
<evidence type="ECO:0000256" key="10">
    <source>
        <dbReference type="SAM" id="Phobius"/>
    </source>
</evidence>
<dbReference type="SMART" id="SM00387">
    <property type="entry name" value="HATPase_c"/>
    <property type="match status" value="1"/>
</dbReference>
<keyword evidence="7 13" id="KW-0418">Kinase</keyword>
<evidence type="ECO:0000256" key="2">
    <source>
        <dbReference type="ARBA" id="ARBA00004370"/>
    </source>
</evidence>
<evidence type="ECO:0000256" key="5">
    <source>
        <dbReference type="ARBA" id="ARBA00022679"/>
    </source>
</evidence>
<evidence type="ECO:0000259" key="12">
    <source>
        <dbReference type="PROSITE" id="PS50885"/>
    </source>
</evidence>
<dbReference type="GO" id="GO:0000155">
    <property type="term" value="F:phosphorelay sensor kinase activity"/>
    <property type="evidence" value="ECO:0007669"/>
    <property type="project" value="InterPro"/>
</dbReference>
<evidence type="ECO:0000313" key="13">
    <source>
        <dbReference type="EMBL" id="KZD21110.1"/>
    </source>
</evidence>
<keyword evidence="14" id="KW-1185">Reference proteome</keyword>
<comment type="caution">
    <text evidence="13">The sequence shown here is derived from an EMBL/GenBank/DDBJ whole genome shotgun (WGS) entry which is preliminary data.</text>
</comment>
<dbReference type="InterPro" id="IPR036097">
    <property type="entry name" value="HisK_dim/P_sf"/>
</dbReference>
<dbReference type="EMBL" id="LVYV01000053">
    <property type="protein sequence ID" value="KZD21110.1"/>
    <property type="molecule type" value="Genomic_DNA"/>
</dbReference>
<feature type="transmembrane region" description="Helical" evidence="10">
    <location>
        <begin position="159"/>
        <end position="180"/>
    </location>
</feature>